<evidence type="ECO:0008006" key="3">
    <source>
        <dbReference type="Google" id="ProtNLM"/>
    </source>
</evidence>
<proteinExistence type="predicted"/>
<dbReference type="AlphaFoldDB" id="K9Y020"/>
<dbReference type="Proteomes" id="UP000010473">
    <property type="component" value="Plasmid pSTA7437.01"/>
</dbReference>
<keyword evidence="1" id="KW-0614">Plasmid</keyword>
<reference evidence="2" key="1">
    <citation type="journal article" date="2013" name="Proc. Natl. Acad. Sci. U.S.A.">
        <title>Improving the coverage of the cyanobacterial phylum using diversity-driven genome sequencing.</title>
        <authorList>
            <person name="Shih P.M."/>
            <person name="Wu D."/>
            <person name="Latifi A."/>
            <person name="Axen S.D."/>
            <person name="Fewer D.P."/>
            <person name="Talla E."/>
            <person name="Calteau A."/>
            <person name="Cai F."/>
            <person name="Tandeau de Marsac N."/>
            <person name="Rippka R."/>
            <person name="Herdman M."/>
            <person name="Sivonen K."/>
            <person name="Coursin T."/>
            <person name="Laurent T."/>
            <person name="Goodwin L."/>
            <person name="Nolan M."/>
            <person name="Davenport K.W."/>
            <person name="Han C.S."/>
            <person name="Rubin E.M."/>
            <person name="Eisen J.A."/>
            <person name="Woyke T."/>
            <person name="Gugger M."/>
            <person name="Kerfeld C.A."/>
        </authorList>
    </citation>
    <scope>NUCLEOTIDE SEQUENCE [LARGE SCALE GENOMIC DNA]</scope>
    <source>
        <strain evidence="2">ATCC 29371 / PCC 7437</strain>
        <plasmid evidence="2">Plasmid pSTA7437.01</plasmid>
    </source>
</reference>
<protein>
    <recommendedName>
        <fullName evidence="3">Ribbon-helix-helix domain-containing protein</fullName>
    </recommendedName>
</protein>
<accession>K9Y020</accession>
<evidence type="ECO:0000313" key="2">
    <source>
        <dbReference type="Proteomes" id="UP000010473"/>
    </source>
</evidence>
<dbReference type="EMBL" id="CP003654">
    <property type="protein sequence ID" value="AFZ38185.1"/>
    <property type="molecule type" value="Genomic_DNA"/>
</dbReference>
<gene>
    <name evidence="1" type="ordered locus">Sta7437_4745</name>
</gene>
<sequence>MKRRRDIQGKFTLKNQDYRQVRSIRLTDSTWKELGIASECLGITRADLLENLVQHNRSILGDLGKIEPLNLEKFSLKTEKSLNRDELYSLATKVLQELRLGKQASSYKLVEKSLKRLIELILFSSK</sequence>
<dbReference type="KEGG" id="scs:Sta7437_4745"/>
<keyword evidence="2" id="KW-1185">Reference proteome</keyword>
<name>K9Y020_STAC7</name>
<evidence type="ECO:0000313" key="1">
    <source>
        <dbReference type="EMBL" id="AFZ38185.1"/>
    </source>
</evidence>
<geneLocation type="plasmid" evidence="1 2">
    <name>pSTA7437.01</name>
</geneLocation>
<organism evidence="1 2">
    <name type="scientific">Stanieria cyanosphaera (strain ATCC 29371 / PCC 7437)</name>
    <dbReference type="NCBI Taxonomy" id="111780"/>
    <lineage>
        <taxon>Bacteria</taxon>
        <taxon>Bacillati</taxon>
        <taxon>Cyanobacteriota</taxon>
        <taxon>Cyanophyceae</taxon>
        <taxon>Pleurocapsales</taxon>
        <taxon>Dermocarpellaceae</taxon>
        <taxon>Stanieria</taxon>
    </lineage>
</organism>
<dbReference type="HOGENOM" id="CLU_1793299_0_0_3"/>
<dbReference type="OrthoDB" id="487044at2"/>
<dbReference type="RefSeq" id="WP_015212089.1">
    <property type="nucleotide sequence ID" value="NC_019765.1"/>
</dbReference>